<dbReference type="AlphaFoldDB" id="D5X7W7"/>
<keyword evidence="12" id="KW-1185">Reference proteome</keyword>
<proteinExistence type="inferred from homology"/>
<dbReference type="HOGENOM" id="CLU_083252_3_4_9"/>
<evidence type="ECO:0000256" key="7">
    <source>
        <dbReference type="ARBA" id="ARBA00022989"/>
    </source>
</evidence>
<feature type="active site" evidence="9">
    <location>
        <position position="125"/>
    </location>
</feature>
<keyword evidence="11" id="KW-0449">Lipoprotein</keyword>
<keyword evidence="4 9" id="KW-0812">Transmembrane</keyword>
<dbReference type="NCBIfam" id="TIGR00077">
    <property type="entry name" value="lspA"/>
    <property type="match status" value="1"/>
</dbReference>
<sequence length="155" mass="17608">MYFWLIAIIVFTVDRLTKISVQRYMDPGQSIPLVRPIFHLTYVHNYGAAFGMLAHKTTFFIVVTVVVLSVVAFFYRRIPKEKKLLLIALALQFGGAIGNLTDRLIYGYVIDFLDFRVWPVFNIADSAIVIGVGLLFWEFWRSDKQGQPGIASGGE</sequence>
<keyword evidence="6 9" id="KW-0378">Hydrolase</keyword>
<dbReference type="RefSeq" id="WP_013120699.1">
    <property type="nucleotide sequence ID" value="NC_014152.1"/>
</dbReference>
<dbReference type="GO" id="GO:0004190">
    <property type="term" value="F:aspartic-type endopeptidase activity"/>
    <property type="evidence" value="ECO:0007669"/>
    <property type="project" value="UniProtKB-UniRule"/>
</dbReference>
<evidence type="ECO:0000256" key="5">
    <source>
        <dbReference type="ARBA" id="ARBA00022750"/>
    </source>
</evidence>
<feature type="transmembrane region" description="Helical" evidence="9">
    <location>
        <begin position="117"/>
        <end position="137"/>
    </location>
</feature>
<dbReference type="eggNOG" id="COG0597">
    <property type="taxonomic scope" value="Bacteria"/>
</dbReference>
<dbReference type="PRINTS" id="PR00781">
    <property type="entry name" value="LIPOSIGPTASE"/>
</dbReference>
<name>D5X7W7_THEPJ</name>
<protein>
    <recommendedName>
        <fullName evidence="9">Lipoprotein signal peptidase</fullName>
        <ecNumber evidence="9">3.4.23.36</ecNumber>
    </recommendedName>
    <alternativeName>
        <fullName evidence="9">Prolipoprotein signal peptidase</fullName>
    </alternativeName>
    <alternativeName>
        <fullName evidence="9">Signal peptidase II</fullName>
        <shortName evidence="9">SPase II</shortName>
    </alternativeName>
</protein>
<dbReference type="PANTHER" id="PTHR33695">
    <property type="entry name" value="LIPOPROTEIN SIGNAL PEPTIDASE"/>
    <property type="match status" value="1"/>
</dbReference>
<dbReference type="Pfam" id="PF01252">
    <property type="entry name" value="Peptidase_A8"/>
    <property type="match status" value="1"/>
</dbReference>
<evidence type="ECO:0000256" key="4">
    <source>
        <dbReference type="ARBA" id="ARBA00022692"/>
    </source>
</evidence>
<evidence type="ECO:0000256" key="8">
    <source>
        <dbReference type="ARBA" id="ARBA00023136"/>
    </source>
</evidence>
<evidence type="ECO:0000256" key="10">
    <source>
        <dbReference type="RuleBase" id="RU004181"/>
    </source>
</evidence>
<dbReference type="GO" id="GO:0005886">
    <property type="term" value="C:plasma membrane"/>
    <property type="evidence" value="ECO:0007669"/>
    <property type="project" value="UniProtKB-SubCell"/>
</dbReference>
<keyword evidence="8 9" id="KW-0472">Membrane</keyword>
<comment type="catalytic activity">
    <reaction evidence="9">
        <text>Release of signal peptides from bacterial membrane prolipoproteins. Hydrolyzes -Xaa-Yaa-Zaa-|-(S,diacylglyceryl)Cys-, in which Xaa is hydrophobic (preferably Leu), and Yaa (Ala or Ser) and Zaa (Gly or Ala) have small, neutral side chains.</text>
        <dbReference type="EC" id="3.4.23.36"/>
    </reaction>
</comment>
<keyword evidence="5 9" id="KW-0064">Aspartyl protease</keyword>
<feature type="active site" evidence="9">
    <location>
        <position position="111"/>
    </location>
</feature>
<evidence type="ECO:0000256" key="1">
    <source>
        <dbReference type="ARBA" id="ARBA00006139"/>
    </source>
</evidence>
<dbReference type="EC" id="3.4.23.36" evidence="9"/>
<dbReference type="GO" id="GO:0006508">
    <property type="term" value="P:proteolysis"/>
    <property type="evidence" value="ECO:0007669"/>
    <property type="project" value="UniProtKB-KW"/>
</dbReference>
<evidence type="ECO:0000256" key="9">
    <source>
        <dbReference type="HAMAP-Rule" id="MF_00161"/>
    </source>
</evidence>
<keyword evidence="3 9" id="KW-0645">Protease</keyword>
<dbReference type="InterPro" id="IPR001872">
    <property type="entry name" value="Peptidase_A8"/>
</dbReference>
<dbReference type="EMBL" id="CP002028">
    <property type="protein sequence ID" value="ADG82687.1"/>
    <property type="molecule type" value="Genomic_DNA"/>
</dbReference>
<evidence type="ECO:0000313" key="12">
    <source>
        <dbReference type="Proteomes" id="UP000002377"/>
    </source>
</evidence>
<comment type="similarity">
    <text evidence="1 9 10">Belongs to the peptidase A8 family.</text>
</comment>
<comment type="caution">
    <text evidence="9">Lacks conserved residue(s) required for the propagation of feature annotation.</text>
</comment>
<accession>D5X7W7</accession>
<dbReference type="Proteomes" id="UP000002377">
    <property type="component" value="Chromosome"/>
</dbReference>
<keyword evidence="2 9" id="KW-1003">Cell membrane</keyword>
<feature type="transmembrane region" description="Helical" evidence="9">
    <location>
        <begin position="84"/>
        <end position="105"/>
    </location>
</feature>
<evidence type="ECO:0000256" key="3">
    <source>
        <dbReference type="ARBA" id="ARBA00022670"/>
    </source>
</evidence>
<reference evidence="11 12" key="1">
    <citation type="submission" date="2010-05" db="EMBL/GenBank/DDBJ databases">
        <title>Complete sequence of Thermincola sp. JR.</title>
        <authorList>
            <consortium name="US DOE Joint Genome Institute"/>
            <person name="Lucas S."/>
            <person name="Copeland A."/>
            <person name="Lapidus A."/>
            <person name="Cheng J.-F."/>
            <person name="Bruce D."/>
            <person name="Goodwin L."/>
            <person name="Pitluck S."/>
            <person name="Chertkov O."/>
            <person name="Detter J.C."/>
            <person name="Han C."/>
            <person name="Tapia R."/>
            <person name="Land M."/>
            <person name="Hauser L."/>
            <person name="Kyrpides N."/>
            <person name="Mikhailova N."/>
            <person name="Hazen T.C."/>
            <person name="Woyke T."/>
        </authorList>
    </citation>
    <scope>NUCLEOTIDE SEQUENCE [LARGE SCALE GENOMIC DNA]</scope>
    <source>
        <strain evidence="11 12">JR</strain>
    </source>
</reference>
<dbReference type="OrthoDB" id="9810259at2"/>
<dbReference type="KEGG" id="tjr:TherJR_1838"/>
<keyword evidence="7 9" id="KW-1133">Transmembrane helix</keyword>
<evidence type="ECO:0000313" key="11">
    <source>
        <dbReference type="EMBL" id="ADG82687.1"/>
    </source>
</evidence>
<gene>
    <name evidence="9" type="primary">lspA</name>
    <name evidence="11" type="ordered locus">TherJR_1838</name>
</gene>
<comment type="pathway">
    <text evidence="9">Protein modification; lipoprotein biosynthesis (signal peptide cleavage).</text>
</comment>
<comment type="subcellular location">
    <subcellularLocation>
        <location evidence="9">Cell membrane</location>
        <topology evidence="9">Multi-pass membrane protein</topology>
    </subcellularLocation>
</comment>
<dbReference type="PANTHER" id="PTHR33695:SF1">
    <property type="entry name" value="LIPOPROTEIN SIGNAL PEPTIDASE"/>
    <property type="match status" value="1"/>
</dbReference>
<feature type="transmembrane region" description="Helical" evidence="9">
    <location>
        <begin position="57"/>
        <end position="75"/>
    </location>
</feature>
<dbReference type="UniPathway" id="UPA00665"/>
<evidence type="ECO:0000256" key="6">
    <source>
        <dbReference type="ARBA" id="ARBA00022801"/>
    </source>
</evidence>
<comment type="function">
    <text evidence="9">This protein specifically catalyzes the removal of signal peptides from prolipoproteins.</text>
</comment>
<dbReference type="HAMAP" id="MF_00161">
    <property type="entry name" value="LspA"/>
    <property type="match status" value="1"/>
</dbReference>
<organism evidence="11 12">
    <name type="scientific">Thermincola potens (strain JR)</name>
    <dbReference type="NCBI Taxonomy" id="635013"/>
    <lineage>
        <taxon>Bacteria</taxon>
        <taxon>Bacillati</taxon>
        <taxon>Bacillota</taxon>
        <taxon>Clostridia</taxon>
        <taxon>Eubacteriales</taxon>
        <taxon>Thermincolaceae</taxon>
        <taxon>Thermincola</taxon>
    </lineage>
</organism>
<evidence type="ECO:0000256" key="2">
    <source>
        <dbReference type="ARBA" id="ARBA00022475"/>
    </source>
</evidence>
<dbReference type="STRING" id="635013.TherJR_1838"/>